<evidence type="ECO:0000259" key="11">
    <source>
        <dbReference type="PROSITE" id="PS51755"/>
    </source>
</evidence>
<feature type="domain" description="OmpR/PhoB-type" evidence="11">
    <location>
        <begin position="128"/>
        <end position="226"/>
    </location>
</feature>
<dbReference type="Proteomes" id="UP000261212">
    <property type="component" value="Unassembled WGS sequence"/>
</dbReference>
<protein>
    <recommendedName>
        <fullName evidence="1">Stage 0 sporulation protein A homolog</fullName>
    </recommendedName>
</protein>
<dbReference type="PROSITE" id="PS50110">
    <property type="entry name" value="RESPONSE_REGULATORY"/>
    <property type="match status" value="1"/>
</dbReference>
<dbReference type="InterPro" id="IPR001789">
    <property type="entry name" value="Sig_transdc_resp-reg_receiver"/>
</dbReference>
<gene>
    <name evidence="12" type="ORF">DW687_10635</name>
</gene>
<dbReference type="PANTHER" id="PTHR48111:SF1">
    <property type="entry name" value="TWO-COMPONENT RESPONSE REGULATOR ORR33"/>
    <property type="match status" value="1"/>
</dbReference>
<keyword evidence="5 9" id="KW-0238">DNA-binding</keyword>
<dbReference type="RefSeq" id="WP_007050738.1">
    <property type="nucleotide sequence ID" value="NZ_CABKNJ010000001.1"/>
</dbReference>
<reference evidence="12 13" key="1">
    <citation type="submission" date="2018-08" db="EMBL/GenBank/DDBJ databases">
        <title>A genome reference for cultivated species of the human gut microbiota.</title>
        <authorList>
            <person name="Zou Y."/>
            <person name="Xue W."/>
            <person name="Luo G."/>
        </authorList>
    </citation>
    <scope>NUCLEOTIDE SEQUENCE [LARGE SCALE GENOMIC DNA]</scope>
    <source>
        <strain evidence="12 13">AM25-6</strain>
    </source>
</reference>
<dbReference type="InterPro" id="IPR039420">
    <property type="entry name" value="WalR-like"/>
</dbReference>
<dbReference type="Gene3D" id="6.10.250.690">
    <property type="match status" value="1"/>
</dbReference>
<dbReference type="Pfam" id="PF00072">
    <property type="entry name" value="Response_reg"/>
    <property type="match status" value="1"/>
</dbReference>
<proteinExistence type="predicted"/>
<feature type="domain" description="Response regulatory" evidence="10">
    <location>
        <begin position="4"/>
        <end position="120"/>
    </location>
</feature>
<keyword evidence="2 8" id="KW-0597">Phosphoprotein</keyword>
<evidence type="ECO:0000256" key="4">
    <source>
        <dbReference type="ARBA" id="ARBA00023015"/>
    </source>
</evidence>
<dbReference type="GO" id="GO:0005829">
    <property type="term" value="C:cytosol"/>
    <property type="evidence" value="ECO:0007669"/>
    <property type="project" value="TreeGrafter"/>
</dbReference>
<dbReference type="InterPro" id="IPR036388">
    <property type="entry name" value="WH-like_DNA-bd_sf"/>
</dbReference>
<keyword evidence="4" id="KW-0805">Transcription regulation</keyword>
<dbReference type="GeneID" id="98001014"/>
<evidence type="ECO:0000313" key="12">
    <source>
        <dbReference type="EMBL" id="RGD73191.1"/>
    </source>
</evidence>
<dbReference type="InterPro" id="IPR001867">
    <property type="entry name" value="OmpR/PhoB-type_DNA-bd"/>
</dbReference>
<accession>A0A3E3DVC5</accession>
<dbReference type="SMART" id="SM00862">
    <property type="entry name" value="Trans_reg_C"/>
    <property type="match status" value="1"/>
</dbReference>
<organism evidence="12 13">
    <name type="scientific">Anaerofustis stercorihominis</name>
    <dbReference type="NCBI Taxonomy" id="214853"/>
    <lineage>
        <taxon>Bacteria</taxon>
        <taxon>Bacillati</taxon>
        <taxon>Bacillota</taxon>
        <taxon>Clostridia</taxon>
        <taxon>Eubacteriales</taxon>
        <taxon>Eubacteriaceae</taxon>
        <taxon>Anaerofustis</taxon>
    </lineage>
</organism>
<evidence type="ECO:0000256" key="5">
    <source>
        <dbReference type="ARBA" id="ARBA00023125"/>
    </source>
</evidence>
<name>A0A3E3DVC5_9FIRM</name>
<evidence type="ECO:0000256" key="8">
    <source>
        <dbReference type="PROSITE-ProRule" id="PRU00169"/>
    </source>
</evidence>
<evidence type="ECO:0000256" key="3">
    <source>
        <dbReference type="ARBA" id="ARBA00023012"/>
    </source>
</evidence>
<dbReference type="SUPFAM" id="SSF52172">
    <property type="entry name" value="CheY-like"/>
    <property type="match status" value="1"/>
</dbReference>
<comment type="function">
    <text evidence="7">May play the central regulatory role in sporulation. It may be an element of the effector pathway responsible for the activation of sporulation genes in response to nutritional stress. Spo0A may act in concert with spo0H (a sigma factor) to control the expression of some genes that are critical to the sporulation process.</text>
</comment>
<dbReference type="InterPro" id="IPR011006">
    <property type="entry name" value="CheY-like_superfamily"/>
</dbReference>
<dbReference type="PROSITE" id="PS51755">
    <property type="entry name" value="OMPR_PHOB"/>
    <property type="match status" value="1"/>
</dbReference>
<evidence type="ECO:0000256" key="7">
    <source>
        <dbReference type="ARBA" id="ARBA00024867"/>
    </source>
</evidence>
<feature type="modified residue" description="4-aspartylphosphate" evidence="8">
    <location>
        <position position="53"/>
    </location>
</feature>
<dbReference type="Gene3D" id="1.10.10.10">
    <property type="entry name" value="Winged helix-like DNA-binding domain superfamily/Winged helix DNA-binding domain"/>
    <property type="match status" value="1"/>
</dbReference>
<dbReference type="EMBL" id="QUSM01000007">
    <property type="protein sequence ID" value="RGD73191.1"/>
    <property type="molecule type" value="Genomic_DNA"/>
</dbReference>
<dbReference type="GO" id="GO:0006355">
    <property type="term" value="P:regulation of DNA-templated transcription"/>
    <property type="evidence" value="ECO:0007669"/>
    <property type="project" value="InterPro"/>
</dbReference>
<dbReference type="Gene3D" id="3.40.50.2300">
    <property type="match status" value="1"/>
</dbReference>
<dbReference type="GO" id="GO:0032993">
    <property type="term" value="C:protein-DNA complex"/>
    <property type="evidence" value="ECO:0007669"/>
    <property type="project" value="TreeGrafter"/>
</dbReference>
<comment type="caution">
    <text evidence="12">The sequence shown here is derived from an EMBL/GenBank/DDBJ whole genome shotgun (WGS) entry which is preliminary data.</text>
</comment>
<dbReference type="PANTHER" id="PTHR48111">
    <property type="entry name" value="REGULATOR OF RPOS"/>
    <property type="match status" value="1"/>
</dbReference>
<evidence type="ECO:0000256" key="6">
    <source>
        <dbReference type="ARBA" id="ARBA00023163"/>
    </source>
</evidence>
<dbReference type="AlphaFoldDB" id="A0A3E3DVC5"/>
<evidence type="ECO:0000259" key="10">
    <source>
        <dbReference type="PROSITE" id="PS50110"/>
    </source>
</evidence>
<dbReference type="FunFam" id="1.10.10.10:FF:000018">
    <property type="entry name" value="DNA-binding response regulator ResD"/>
    <property type="match status" value="1"/>
</dbReference>
<sequence>MGNYIYVVEDDNNISELLKCSLEAFNYYVKVFENCEDMMIALKEEKPKLMLLDIMLPGMSGIDALKLLKNSNKYKSIPIIILSAKSSEIDKVNALELGADDYVTKPFSVLELSSRIKSVLRRSYKVEDNILNYKDITIDKENYLVSHDGEEVILTKKEYKILLYMLENKGRVVTREELLNEVWGYDFEGESRTLDMHMKTLRNKIGSEDDKYKYIKTIRGIGYKLG</sequence>
<dbReference type="CDD" id="cd00383">
    <property type="entry name" value="trans_reg_C"/>
    <property type="match status" value="1"/>
</dbReference>
<evidence type="ECO:0000256" key="9">
    <source>
        <dbReference type="PROSITE-ProRule" id="PRU01091"/>
    </source>
</evidence>
<evidence type="ECO:0000313" key="13">
    <source>
        <dbReference type="Proteomes" id="UP000261212"/>
    </source>
</evidence>
<dbReference type="SMART" id="SM00448">
    <property type="entry name" value="REC"/>
    <property type="match status" value="1"/>
</dbReference>
<dbReference type="SUPFAM" id="SSF46894">
    <property type="entry name" value="C-terminal effector domain of the bipartite response regulators"/>
    <property type="match status" value="1"/>
</dbReference>
<dbReference type="InterPro" id="IPR016032">
    <property type="entry name" value="Sig_transdc_resp-reg_C-effctor"/>
</dbReference>
<keyword evidence="3" id="KW-0902">Two-component regulatory system</keyword>
<keyword evidence="6" id="KW-0804">Transcription</keyword>
<evidence type="ECO:0000256" key="2">
    <source>
        <dbReference type="ARBA" id="ARBA00022553"/>
    </source>
</evidence>
<dbReference type="Pfam" id="PF00486">
    <property type="entry name" value="Trans_reg_C"/>
    <property type="match status" value="1"/>
</dbReference>
<evidence type="ECO:0000256" key="1">
    <source>
        <dbReference type="ARBA" id="ARBA00018672"/>
    </source>
</evidence>
<dbReference type="GO" id="GO:0000156">
    <property type="term" value="F:phosphorelay response regulator activity"/>
    <property type="evidence" value="ECO:0007669"/>
    <property type="project" value="TreeGrafter"/>
</dbReference>
<feature type="DNA-binding region" description="OmpR/PhoB-type" evidence="9">
    <location>
        <begin position="128"/>
        <end position="226"/>
    </location>
</feature>
<dbReference type="GO" id="GO:0000976">
    <property type="term" value="F:transcription cis-regulatory region binding"/>
    <property type="evidence" value="ECO:0007669"/>
    <property type="project" value="TreeGrafter"/>
</dbReference>